<evidence type="ECO:0000256" key="5">
    <source>
        <dbReference type="ARBA" id="ARBA00022932"/>
    </source>
</evidence>
<dbReference type="InterPro" id="IPR048466">
    <property type="entry name" value="DNA_pol3_delta-like_C"/>
</dbReference>
<evidence type="ECO:0000313" key="10">
    <source>
        <dbReference type="Proteomes" id="UP000034006"/>
    </source>
</evidence>
<evidence type="ECO:0000256" key="3">
    <source>
        <dbReference type="ARBA" id="ARBA00022695"/>
    </source>
</evidence>
<dbReference type="PANTHER" id="PTHR34388:SF1">
    <property type="entry name" value="DNA POLYMERASE III SUBUNIT DELTA"/>
    <property type="match status" value="1"/>
</dbReference>
<gene>
    <name evidence="9" type="ORF">UW44_C0011G0004</name>
</gene>
<proteinExistence type="inferred from homology"/>
<dbReference type="GO" id="GO:0009360">
    <property type="term" value="C:DNA polymerase III complex"/>
    <property type="evidence" value="ECO:0007669"/>
    <property type="project" value="TreeGrafter"/>
</dbReference>
<dbReference type="EC" id="2.7.7.7" evidence="1"/>
<comment type="caution">
    <text evidence="9">The sequence shown here is derived from an EMBL/GenBank/DDBJ whole genome shotgun (WGS) entry which is preliminary data.</text>
</comment>
<evidence type="ECO:0000259" key="8">
    <source>
        <dbReference type="Pfam" id="PF21694"/>
    </source>
</evidence>
<organism evidence="9 10">
    <name type="scientific">Candidatus Collierbacteria bacterium GW2011_GWB2_44_22</name>
    <dbReference type="NCBI Taxonomy" id="1618387"/>
    <lineage>
        <taxon>Bacteria</taxon>
        <taxon>Candidatus Collieribacteriota</taxon>
    </lineage>
</organism>
<dbReference type="GO" id="GO:0003677">
    <property type="term" value="F:DNA binding"/>
    <property type="evidence" value="ECO:0007669"/>
    <property type="project" value="InterPro"/>
</dbReference>
<sequence length="227" mass="25961">MLIIHGEDTTSSYKRLSEIIDSFKKNQIEVVIKDATELDSTTLRQESQPTNLFGYSKCLIIKNLLTGNKAKQKETLIDIVSKTQDVEMVLFETKKIPISTLKPFSKAKIESFDINPVIFKFVDMLRPGNTKSLLAGWNRLMVLNHEPEYVFAMIVRQIRLLIQAKSGPSYLKLSPYPKKLITTQAAVFELPHLLDLHQLLYEIDKKIKTGSSSLPIDQFLTQFFLKV</sequence>
<evidence type="ECO:0000256" key="7">
    <source>
        <dbReference type="ARBA" id="ARBA00049244"/>
    </source>
</evidence>
<reference evidence="9 10" key="1">
    <citation type="journal article" date="2015" name="Nature">
        <title>rRNA introns, odd ribosomes, and small enigmatic genomes across a large radiation of phyla.</title>
        <authorList>
            <person name="Brown C.T."/>
            <person name="Hug L.A."/>
            <person name="Thomas B.C."/>
            <person name="Sharon I."/>
            <person name="Castelle C.J."/>
            <person name="Singh A."/>
            <person name="Wilkins M.J."/>
            <person name="Williams K.H."/>
            <person name="Banfield J.F."/>
        </authorList>
    </citation>
    <scope>NUCLEOTIDE SEQUENCE [LARGE SCALE GENOMIC DNA]</scope>
</reference>
<dbReference type="Gene3D" id="1.20.272.10">
    <property type="match status" value="1"/>
</dbReference>
<evidence type="ECO:0000256" key="2">
    <source>
        <dbReference type="ARBA" id="ARBA00022679"/>
    </source>
</evidence>
<dbReference type="Proteomes" id="UP000034006">
    <property type="component" value="Unassembled WGS sequence"/>
</dbReference>
<dbReference type="GO" id="GO:0006261">
    <property type="term" value="P:DNA-templated DNA replication"/>
    <property type="evidence" value="ECO:0007669"/>
    <property type="project" value="TreeGrafter"/>
</dbReference>
<keyword evidence="4" id="KW-0235">DNA replication</keyword>
<dbReference type="Pfam" id="PF21694">
    <property type="entry name" value="DNA_pol3_delta_C"/>
    <property type="match status" value="1"/>
</dbReference>
<dbReference type="SUPFAM" id="SSF48019">
    <property type="entry name" value="post-AAA+ oligomerization domain-like"/>
    <property type="match status" value="1"/>
</dbReference>
<feature type="domain" description="DNA polymerase III delta subunit-like C-terminal" evidence="8">
    <location>
        <begin position="118"/>
        <end position="212"/>
    </location>
</feature>
<keyword evidence="2" id="KW-0808">Transferase</keyword>
<dbReference type="AlphaFoldDB" id="A0A0G1HY05"/>
<dbReference type="InterPro" id="IPR005790">
    <property type="entry name" value="DNA_polIII_delta"/>
</dbReference>
<dbReference type="STRING" id="1618387.UW44_C0011G0004"/>
<evidence type="ECO:0000256" key="4">
    <source>
        <dbReference type="ARBA" id="ARBA00022705"/>
    </source>
</evidence>
<keyword evidence="5" id="KW-0239">DNA-directed DNA polymerase</keyword>
<protein>
    <recommendedName>
        <fullName evidence="1">DNA-directed DNA polymerase</fullName>
        <ecNumber evidence="1">2.7.7.7</ecNumber>
    </recommendedName>
</protein>
<dbReference type="GO" id="GO:0003887">
    <property type="term" value="F:DNA-directed DNA polymerase activity"/>
    <property type="evidence" value="ECO:0007669"/>
    <property type="project" value="UniProtKB-KW"/>
</dbReference>
<comment type="similarity">
    <text evidence="6">Belongs to the DNA polymerase HolA subunit family.</text>
</comment>
<dbReference type="InterPro" id="IPR008921">
    <property type="entry name" value="DNA_pol3_clamp-load_cplx_C"/>
</dbReference>
<evidence type="ECO:0000256" key="1">
    <source>
        <dbReference type="ARBA" id="ARBA00012417"/>
    </source>
</evidence>
<keyword evidence="3" id="KW-0548">Nucleotidyltransferase</keyword>
<accession>A0A0G1HY05</accession>
<evidence type="ECO:0000256" key="6">
    <source>
        <dbReference type="ARBA" id="ARBA00034754"/>
    </source>
</evidence>
<dbReference type="PANTHER" id="PTHR34388">
    <property type="entry name" value="DNA POLYMERASE III SUBUNIT DELTA"/>
    <property type="match status" value="1"/>
</dbReference>
<dbReference type="EMBL" id="LCIH01000011">
    <property type="protein sequence ID" value="KKT51493.1"/>
    <property type="molecule type" value="Genomic_DNA"/>
</dbReference>
<evidence type="ECO:0000313" key="9">
    <source>
        <dbReference type="EMBL" id="KKT51493.1"/>
    </source>
</evidence>
<name>A0A0G1HY05_9BACT</name>
<comment type="catalytic activity">
    <reaction evidence="7">
        <text>DNA(n) + a 2'-deoxyribonucleoside 5'-triphosphate = DNA(n+1) + diphosphate</text>
        <dbReference type="Rhea" id="RHEA:22508"/>
        <dbReference type="Rhea" id="RHEA-COMP:17339"/>
        <dbReference type="Rhea" id="RHEA-COMP:17340"/>
        <dbReference type="ChEBI" id="CHEBI:33019"/>
        <dbReference type="ChEBI" id="CHEBI:61560"/>
        <dbReference type="ChEBI" id="CHEBI:173112"/>
        <dbReference type="EC" id="2.7.7.7"/>
    </reaction>
</comment>